<keyword evidence="3" id="KW-1185">Reference proteome</keyword>
<name>A0A1Y5SBS7_9RHOB</name>
<feature type="compositionally biased region" description="Polar residues" evidence="1">
    <location>
        <begin position="175"/>
        <end position="184"/>
    </location>
</feature>
<dbReference type="EMBL" id="FWFO01000001">
    <property type="protein sequence ID" value="SLN36770.1"/>
    <property type="molecule type" value="Genomic_DNA"/>
</dbReference>
<accession>A0A1Y5SBS7</accession>
<sequence>MVFRPDAGRSLPHEKLRLLRALASKRGQIVETRRRLLAQIKAHGKLGSSEVFADMDADVKDLLDRQIAELVAQIEQIIAADESLAETSEILRSVPGIGPVASTMLVAVPLVTFPLEMHCRSMNAGTWAHIRRTGRSSHRPCSYRARQRCPSRETCHWRRQNAIAPRPIPGRTRCQPPQSGSQALRGSPACRRKATQSCHHRCRSETRDNR</sequence>
<organism evidence="2 3">
    <name type="scientific">Falsiruegeria litorea R37</name>
    <dbReference type="NCBI Taxonomy" id="1200284"/>
    <lineage>
        <taxon>Bacteria</taxon>
        <taxon>Pseudomonadati</taxon>
        <taxon>Pseudomonadota</taxon>
        <taxon>Alphaproteobacteria</taxon>
        <taxon>Rhodobacterales</taxon>
        <taxon>Roseobacteraceae</taxon>
        <taxon>Falsiruegeria</taxon>
    </lineage>
</organism>
<evidence type="ECO:0000313" key="2">
    <source>
        <dbReference type="EMBL" id="SLN36770.1"/>
    </source>
</evidence>
<dbReference type="AlphaFoldDB" id="A0A1Y5SBS7"/>
<evidence type="ECO:0000256" key="1">
    <source>
        <dbReference type="SAM" id="MobiDB-lite"/>
    </source>
</evidence>
<evidence type="ECO:0008006" key="4">
    <source>
        <dbReference type="Google" id="ProtNLM"/>
    </source>
</evidence>
<dbReference type="Proteomes" id="UP000193077">
    <property type="component" value="Unassembled WGS sequence"/>
</dbReference>
<proteinExistence type="predicted"/>
<feature type="region of interest" description="Disordered" evidence="1">
    <location>
        <begin position="166"/>
        <end position="189"/>
    </location>
</feature>
<evidence type="ECO:0000313" key="3">
    <source>
        <dbReference type="Proteomes" id="UP000193077"/>
    </source>
</evidence>
<gene>
    <name evidence="2" type="ORF">TRL7639_01794</name>
</gene>
<reference evidence="2 3" key="1">
    <citation type="submission" date="2017-03" db="EMBL/GenBank/DDBJ databases">
        <authorList>
            <person name="Afonso C.L."/>
            <person name="Miller P.J."/>
            <person name="Scott M.A."/>
            <person name="Spackman E."/>
            <person name="Goraichik I."/>
            <person name="Dimitrov K.M."/>
            <person name="Suarez D.L."/>
            <person name="Swayne D.E."/>
        </authorList>
    </citation>
    <scope>NUCLEOTIDE SEQUENCE [LARGE SCALE GENOMIC DNA]</scope>
    <source>
        <strain evidence="2 3">CECT 7639</strain>
    </source>
</reference>
<protein>
    <recommendedName>
        <fullName evidence="4">Transposase IS116/IS110/IS902 family protein</fullName>
    </recommendedName>
</protein>